<dbReference type="EMBL" id="JBHSGL010000005">
    <property type="protein sequence ID" value="MFC4712263.1"/>
    <property type="molecule type" value="Genomic_DNA"/>
</dbReference>
<dbReference type="PANTHER" id="PTHR30050:SF8">
    <property type="entry name" value="PRIMOSOMAL PROTEIN DNAI"/>
    <property type="match status" value="1"/>
</dbReference>
<evidence type="ECO:0000313" key="1">
    <source>
        <dbReference type="EMBL" id="MFC4712263.1"/>
    </source>
</evidence>
<keyword evidence="2" id="KW-1185">Reference proteome</keyword>
<accession>A0ABV9MCF3</accession>
<dbReference type="SUPFAM" id="SSF52540">
    <property type="entry name" value="P-loop containing nucleoside triphosphate hydrolases"/>
    <property type="match status" value="1"/>
</dbReference>
<dbReference type="PANTHER" id="PTHR30050">
    <property type="entry name" value="CHROMOSOMAL REPLICATION INITIATOR PROTEIN DNAA"/>
    <property type="match status" value="1"/>
</dbReference>
<gene>
    <name evidence="1" type="ORF">ACFO5U_05325</name>
</gene>
<evidence type="ECO:0000313" key="2">
    <source>
        <dbReference type="Proteomes" id="UP001595932"/>
    </source>
</evidence>
<evidence type="ECO:0008006" key="3">
    <source>
        <dbReference type="Google" id="ProtNLM"/>
    </source>
</evidence>
<comment type="caution">
    <text evidence="1">The sequence shown here is derived from an EMBL/GenBank/DDBJ whole genome shotgun (WGS) entry which is preliminary data.</text>
</comment>
<name>A0ABV9MCF3_9BACL</name>
<protein>
    <recommendedName>
        <fullName evidence="3">ATP-binding protein</fullName>
    </recommendedName>
</protein>
<dbReference type="InterPro" id="IPR027417">
    <property type="entry name" value="P-loop_NTPase"/>
</dbReference>
<dbReference type="RefSeq" id="WP_377277345.1">
    <property type="nucleotide sequence ID" value="NZ_JBHSGL010000005.1"/>
</dbReference>
<organism evidence="1 2">
    <name type="scientific">Planococcus dechangensis</name>
    <dbReference type="NCBI Taxonomy" id="1176255"/>
    <lineage>
        <taxon>Bacteria</taxon>
        <taxon>Bacillati</taxon>
        <taxon>Bacillota</taxon>
        <taxon>Bacilli</taxon>
        <taxon>Bacillales</taxon>
        <taxon>Caryophanaceae</taxon>
        <taxon>Planococcus</taxon>
    </lineage>
</organism>
<sequence>MQRLMDVNSLLQNTKMELTSNICESEVHKKPIQMMLVEGEEICPICALETENREIARIEKEKYDAFLNRKNHRYLEEKSIIKDRDLWNAAFGNFDAVIPEEIANKERALDAFKKYKEGEVFNTWLTGPPGAGKSHLGMSILRNLNESGQKDKKCVFIDFDEMLRLTRDSYDNKHSKFTENYFISLCSEVDYLVLDDLGAEIGSIAERIEEQKKASNFIVRILNAIGQARQDRPTIISTNLSRDLLEWVYEARTTSRLFKNTFLIKFEKTSDKRRKNIDF</sequence>
<reference evidence="2" key="1">
    <citation type="journal article" date="2019" name="Int. J. Syst. Evol. Microbiol.">
        <title>The Global Catalogue of Microorganisms (GCM) 10K type strain sequencing project: providing services to taxonomists for standard genome sequencing and annotation.</title>
        <authorList>
            <consortium name="The Broad Institute Genomics Platform"/>
            <consortium name="The Broad Institute Genome Sequencing Center for Infectious Disease"/>
            <person name="Wu L."/>
            <person name="Ma J."/>
        </authorList>
    </citation>
    <scope>NUCLEOTIDE SEQUENCE [LARGE SCALE GENOMIC DNA]</scope>
    <source>
        <strain evidence="2">CGMCC 1.12151</strain>
    </source>
</reference>
<dbReference type="Proteomes" id="UP001595932">
    <property type="component" value="Unassembled WGS sequence"/>
</dbReference>
<proteinExistence type="predicted"/>
<dbReference type="Gene3D" id="3.40.50.300">
    <property type="entry name" value="P-loop containing nucleotide triphosphate hydrolases"/>
    <property type="match status" value="1"/>
</dbReference>